<organism evidence="2 3">
    <name type="scientific">Penicillium canariense</name>
    <dbReference type="NCBI Taxonomy" id="189055"/>
    <lineage>
        <taxon>Eukaryota</taxon>
        <taxon>Fungi</taxon>
        <taxon>Dikarya</taxon>
        <taxon>Ascomycota</taxon>
        <taxon>Pezizomycotina</taxon>
        <taxon>Eurotiomycetes</taxon>
        <taxon>Eurotiomycetidae</taxon>
        <taxon>Eurotiales</taxon>
        <taxon>Aspergillaceae</taxon>
        <taxon>Penicillium</taxon>
    </lineage>
</organism>
<sequence>MENNISVIIYAYESSLLSRPTNGYASASAPADSNGIIPSGRHADPEARDAGNAPLRRNQRPSGQGTGLPGTRWGWSADLHLIRCRPVGLRWQTVKLPRQAVRLRDDDNGAEVRRKLASDER</sequence>
<accession>A0A9W9HPV2</accession>
<evidence type="ECO:0000313" key="2">
    <source>
        <dbReference type="EMBL" id="KAJ5152803.1"/>
    </source>
</evidence>
<reference evidence="2" key="2">
    <citation type="journal article" date="2023" name="IMA Fungus">
        <title>Comparative genomic study of the Penicillium genus elucidates a diverse pangenome and 15 lateral gene transfer events.</title>
        <authorList>
            <person name="Petersen C."/>
            <person name="Sorensen T."/>
            <person name="Nielsen M.R."/>
            <person name="Sondergaard T.E."/>
            <person name="Sorensen J.L."/>
            <person name="Fitzpatrick D.A."/>
            <person name="Frisvad J.C."/>
            <person name="Nielsen K.L."/>
        </authorList>
    </citation>
    <scope>NUCLEOTIDE SEQUENCE</scope>
    <source>
        <strain evidence="2">IBT 26290</strain>
    </source>
</reference>
<keyword evidence="3" id="KW-1185">Reference proteome</keyword>
<gene>
    <name evidence="2" type="ORF">N7482_009281</name>
</gene>
<feature type="region of interest" description="Disordered" evidence="1">
    <location>
        <begin position="21"/>
        <end position="73"/>
    </location>
</feature>
<evidence type="ECO:0000256" key="1">
    <source>
        <dbReference type="SAM" id="MobiDB-lite"/>
    </source>
</evidence>
<dbReference type="AlphaFoldDB" id="A0A9W9HPV2"/>
<dbReference type="Proteomes" id="UP001149163">
    <property type="component" value="Unassembled WGS sequence"/>
</dbReference>
<evidence type="ECO:0000313" key="3">
    <source>
        <dbReference type="Proteomes" id="UP001149163"/>
    </source>
</evidence>
<protein>
    <submittedName>
        <fullName evidence="2">Uncharacterized protein</fullName>
    </submittedName>
</protein>
<name>A0A9W9HPV2_9EURO</name>
<reference evidence="2" key="1">
    <citation type="submission" date="2022-11" db="EMBL/GenBank/DDBJ databases">
        <authorList>
            <person name="Petersen C."/>
        </authorList>
    </citation>
    <scope>NUCLEOTIDE SEQUENCE</scope>
    <source>
        <strain evidence="2">IBT 26290</strain>
    </source>
</reference>
<proteinExistence type="predicted"/>
<dbReference type="EMBL" id="JAPQKN010000007">
    <property type="protein sequence ID" value="KAJ5152803.1"/>
    <property type="molecule type" value="Genomic_DNA"/>
</dbReference>
<dbReference type="RefSeq" id="XP_056539111.1">
    <property type="nucleotide sequence ID" value="XM_056691405.1"/>
</dbReference>
<dbReference type="GeneID" id="81430581"/>
<comment type="caution">
    <text evidence="2">The sequence shown here is derived from an EMBL/GenBank/DDBJ whole genome shotgun (WGS) entry which is preliminary data.</text>
</comment>